<reference evidence="2 3" key="1">
    <citation type="submission" date="2024-09" db="EMBL/GenBank/DDBJ databases">
        <authorList>
            <person name="Sun Q."/>
            <person name="Mori K."/>
        </authorList>
    </citation>
    <scope>NUCLEOTIDE SEQUENCE [LARGE SCALE GENOMIC DNA]</scope>
    <source>
        <strain evidence="2 3">NCAIM B.02301</strain>
    </source>
</reference>
<sequence>MTKDAEEKGHDIEIGDKIKVLNGEYDGEEGSVINVYNNTVAIEFNNVFTKDKSKFRTVIKHDNYQRLN</sequence>
<comment type="caution">
    <text evidence="2">The sequence shown here is derived from an EMBL/GenBank/DDBJ whole genome shotgun (WGS) entry which is preliminary data.</text>
</comment>
<evidence type="ECO:0000259" key="1">
    <source>
        <dbReference type="SMART" id="SM00739"/>
    </source>
</evidence>
<accession>A0ABV6NHG0</accession>
<dbReference type="InterPro" id="IPR008991">
    <property type="entry name" value="Translation_prot_SH3-like_sf"/>
</dbReference>
<dbReference type="SUPFAM" id="SSF50104">
    <property type="entry name" value="Translation proteins SH3-like domain"/>
    <property type="match status" value="1"/>
</dbReference>
<gene>
    <name evidence="2" type="ORF">ACFFH4_14095</name>
</gene>
<feature type="domain" description="KOW" evidence="1">
    <location>
        <begin position="11"/>
        <end position="38"/>
    </location>
</feature>
<protein>
    <recommendedName>
        <fullName evidence="1">KOW domain-containing protein</fullName>
    </recommendedName>
</protein>
<dbReference type="Gene3D" id="2.30.30.30">
    <property type="match status" value="1"/>
</dbReference>
<keyword evidence="3" id="KW-1185">Reference proteome</keyword>
<evidence type="ECO:0000313" key="2">
    <source>
        <dbReference type="EMBL" id="MFC0560171.1"/>
    </source>
</evidence>
<dbReference type="SMART" id="SM00739">
    <property type="entry name" value="KOW"/>
    <property type="match status" value="1"/>
</dbReference>
<dbReference type="InterPro" id="IPR014722">
    <property type="entry name" value="Rib_uL2_dom2"/>
</dbReference>
<dbReference type="RefSeq" id="WP_273840388.1">
    <property type="nucleotide sequence ID" value="NZ_JAQQWT010000002.1"/>
</dbReference>
<dbReference type="Proteomes" id="UP001589833">
    <property type="component" value="Unassembled WGS sequence"/>
</dbReference>
<name>A0ABV6NHG0_9BACI</name>
<proteinExistence type="predicted"/>
<organism evidence="2 3">
    <name type="scientific">Halalkalibacter alkalisediminis</name>
    <dbReference type="NCBI Taxonomy" id="935616"/>
    <lineage>
        <taxon>Bacteria</taxon>
        <taxon>Bacillati</taxon>
        <taxon>Bacillota</taxon>
        <taxon>Bacilli</taxon>
        <taxon>Bacillales</taxon>
        <taxon>Bacillaceae</taxon>
        <taxon>Halalkalibacter</taxon>
    </lineage>
</organism>
<dbReference type="EMBL" id="JBHLTR010000017">
    <property type="protein sequence ID" value="MFC0560171.1"/>
    <property type="molecule type" value="Genomic_DNA"/>
</dbReference>
<dbReference type="InterPro" id="IPR005824">
    <property type="entry name" value="KOW"/>
</dbReference>
<evidence type="ECO:0000313" key="3">
    <source>
        <dbReference type="Proteomes" id="UP001589833"/>
    </source>
</evidence>